<gene>
    <name evidence="4" type="ORF">RHSIM_Rhsim06G0178900</name>
</gene>
<dbReference type="Proteomes" id="UP000626092">
    <property type="component" value="Unassembled WGS sequence"/>
</dbReference>
<organism evidence="4 5">
    <name type="scientific">Rhododendron simsii</name>
    <name type="common">Sims's rhododendron</name>
    <dbReference type="NCBI Taxonomy" id="118357"/>
    <lineage>
        <taxon>Eukaryota</taxon>
        <taxon>Viridiplantae</taxon>
        <taxon>Streptophyta</taxon>
        <taxon>Embryophyta</taxon>
        <taxon>Tracheophyta</taxon>
        <taxon>Spermatophyta</taxon>
        <taxon>Magnoliopsida</taxon>
        <taxon>eudicotyledons</taxon>
        <taxon>Gunneridae</taxon>
        <taxon>Pentapetalae</taxon>
        <taxon>asterids</taxon>
        <taxon>Ericales</taxon>
        <taxon>Ericaceae</taxon>
        <taxon>Ericoideae</taxon>
        <taxon>Rhodoreae</taxon>
        <taxon>Rhododendron</taxon>
    </lineage>
</organism>
<dbReference type="Pfam" id="PF13639">
    <property type="entry name" value="zf-RING_2"/>
    <property type="match status" value="1"/>
</dbReference>
<evidence type="ECO:0000256" key="1">
    <source>
        <dbReference type="PROSITE-ProRule" id="PRU00175"/>
    </source>
</evidence>
<dbReference type="InterPro" id="IPR044249">
    <property type="entry name" value="XERICO-like"/>
</dbReference>
<dbReference type="InterPro" id="IPR001841">
    <property type="entry name" value="Znf_RING"/>
</dbReference>
<evidence type="ECO:0000313" key="4">
    <source>
        <dbReference type="EMBL" id="KAF7140785.1"/>
    </source>
</evidence>
<evidence type="ECO:0000313" key="5">
    <source>
        <dbReference type="Proteomes" id="UP000626092"/>
    </source>
</evidence>
<sequence length="245" mass="27580">MGVCMDPTPADGGILLLIAVCILKTILCVRNILLAPLHLAGIRIARLEEEHVENPWDWHSRHGSRSMELILNQTPVVRFHNCRGGQHPPEQECIVCLTEFAPDAEVDCLRCGHVFHRMCLEKWLKSRKLTCPLCRTYMVPREEEDSAPILENQMNLESNKTYTQSLWLSGGGMKLIRHGVGRTFWTRQRKDPAWVVGEQRQFCLTLDDFCRALGDGGGEDNAVELFTSSSVVFGSTDVPCCFLGV</sequence>
<dbReference type="PROSITE" id="PS50089">
    <property type="entry name" value="ZF_RING_2"/>
    <property type="match status" value="1"/>
</dbReference>
<dbReference type="SUPFAM" id="SSF57850">
    <property type="entry name" value="RING/U-box"/>
    <property type="match status" value="1"/>
</dbReference>
<dbReference type="PANTHER" id="PTHR47258:SF1">
    <property type="entry name" value="E3 UBIQUITIN-PROTEIN LIGASE XERICO-RELATED"/>
    <property type="match status" value="1"/>
</dbReference>
<proteinExistence type="predicted"/>
<keyword evidence="2" id="KW-0812">Transmembrane</keyword>
<keyword evidence="2" id="KW-0472">Membrane</keyword>
<dbReference type="PANTHER" id="PTHR47258">
    <property type="match status" value="1"/>
</dbReference>
<dbReference type="Gene3D" id="3.30.40.10">
    <property type="entry name" value="Zinc/RING finger domain, C3HC4 (zinc finger)"/>
    <property type="match status" value="1"/>
</dbReference>
<keyword evidence="1" id="KW-0862">Zinc</keyword>
<evidence type="ECO:0000256" key="2">
    <source>
        <dbReference type="SAM" id="Phobius"/>
    </source>
</evidence>
<reference evidence="4" key="1">
    <citation type="submission" date="2019-11" db="EMBL/GenBank/DDBJ databases">
        <authorList>
            <person name="Liu Y."/>
            <person name="Hou J."/>
            <person name="Li T.-Q."/>
            <person name="Guan C.-H."/>
            <person name="Wu X."/>
            <person name="Wu H.-Z."/>
            <person name="Ling F."/>
            <person name="Zhang R."/>
            <person name="Shi X.-G."/>
            <person name="Ren J.-P."/>
            <person name="Chen E.-F."/>
            <person name="Sun J.-M."/>
        </authorList>
    </citation>
    <scope>NUCLEOTIDE SEQUENCE</scope>
    <source>
        <strain evidence="4">Adult_tree_wgs_1</strain>
        <tissue evidence="4">Leaves</tissue>
    </source>
</reference>
<keyword evidence="5" id="KW-1185">Reference proteome</keyword>
<dbReference type="OrthoDB" id="9984778at2759"/>
<evidence type="ECO:0000259" key="3">
    <source>
        <dbReference type="PROSITE" id="PS50089"/>
    </source>
</evidence>
<dbReference type="SMART" id="SM00184">
    <property type="entry name" value="RING"/>
    <property type="match status" value="1"/>
</dbReference>
<dbReference type="InterPro" id="IPR013083">
    <property type="entry name" value="Znf_RING/FYVE/PHD"/>
</dbReference>
<dbReference type="GO" id="GO:0008270">
    <property type="term" value="F:zinc ion binding"/>
    <property type="evidence" value="ECO:0007669"/>
    <property type="project" value="UniProtKB-KW"/>
</dbReference>
<keyword evidence="2" id="KW-1133">Transmembrane helix</keyword>
<comment type="caution">
    <text evidence="4">The sequence shown here is derived from an EMBL/GenBank/DDBJ whole genome shotgun (WGS) entry which is preliminary data.</text>
</comment>
<dbReference type="AlphaFoldDB" id="A0A834GRZ0"/>
<name>A0A834GRZ0_RHOSS</name>
<dbReference type="EMBL" id="WJXA01000006">
    <property type="protein sequence ID" value="KAF7140785.1"/>
    <property type="molecule type" value="Genomic_DNA"/>
</dbReference>
<keyword evidence="1" id="KW-0479">Metal-binding</keyword>
<feature type="domain" description="RING-type" evidence="3">
    <location>
        <begin position="93"/>
        <end position="135"/>
    </location>
</feature>
<feature type="transmembrane region" description="Helical" evidence="2">
    <location>
        <begin position="12"/>
        <end position="33"/>
    </location>
</feature>
<keyword evidence="1" id="KW-0863">Zinc-finger</keyword>
<accession>A0A834GRZ0</accession>
<protein>
    <recommendedName>
        <fullName evidence="3">RING-type domain-containing protein</fullName>
    </recommendedName>
</protein>